<keyword evidence="1" id="KW-0732">Signal</keyword>
<reference evidence="2 3" key="1">
    <citation type="journal article" date="2002" name="Nature">
        <title>Genome sequence of the plant pathogen Ralstonia solanacearum.</title>
        <authorList>
            <person name="Salanoubat M."/>
            <person name="Genin S."/>
            <person name="Artiguenave F."/>
            <person name="Gouzy J."/>
            <person name="Mangenot S."/>
            <person name="Arlat M."/>
            <person name="Billault A."/>
            <person name="Brottier P."/>
            <person name="Camus J.C."/>
            <person name="Cattolico L."/>
            <person name="Chandler M."/>
            <person name="Choisne N."/>
            <person name="Claudel-Renard C."/>
            <person name="Cunnac S."/>
            <person name="Demange N."/>
            <person name="Gaspin C."/>
            <person name="Lavie M."/>
            <person name="Moisan A."/>
            <person name="Robert C."/>
            <person name="Saurin W."/>
            <person name="Schiex T."/>
            <person name="Siguier P."/>
            <person name="Thebault P."/>
            <person name="Whalen M."/>
            <person name="Wincker P."/>
            <person name="Levy M."/>
            <person name="Weissenbach J."/>
            <person name="Boucher C.A."/>
        </authorList>
    </citation>
    <scope>NUCLEOTIDE SEQUENCE [LARGE SCALE GENOMIC DNA]</scope>
    <source>
        <strain evidence="3">ATCC BAA-1114 / GMI1000</strain>
    </source>
</reference>
<dbReference type="STRING" id="267608.RSc3428"/>
<dbReference type="AlphaFoldDB" id="Q8XTW8"/>
<evidence type="ECO:0000313" key="3">
    <source>
        <dbReference type="Proteomes" id="UP000001436"/>
    </source>
</evidence>
<proteinExistence type="predicted"/>
<accession>Q8XTW8</accession>
<dbReference type="KEGG" id="rso:RSc3428"/>
<evidence type="ECO:0008006" key="4">
    <source>
        <dbReference type="Google" id="ProtNLM"/>
    </source>
</evidence>
<protein>
    <recommendedName>
        <fullName evidence="4">Lipoprotein</fullName>
    </recommendedName>
</protein>
<dbReference type="HOGENOM" id="CLU_114436_0_0_4"/>
<organism evidence="2 3">
    <name type="scientific">Ralstonia nicotianae (strain ATCC BAA-1114 / GMI1000)</name>
    <name type="common">Ralstonia solanacearum</name>
    <dbReference type="NCBI Taxonomy" id="267608"/>
    <lineage>
        <taxon>Bacteria</taxon>
        <taxon>Pseudomonadati</taxon>
        <taxon>Pseudomonadota</taxon>
        <taxon>Betaproteobacteria</taxon>
        <taxon>Burkholderiales</taxon>
        <taxon>Burkholderiaceae</taxon>
        <taxon>Ralstonia</taxon>
        <taxon>Ralstonia solanacearum species complex</taxon>
    </lineage>
</organism>
<dbReference type="Proteomes" id="UP000001436">
    <property type="component" value="Chromosome"/>
</dbReference>
<feature type="signal peptide" evidence="1">
    <location>
        <begin position="1"/>
        <end position="35"/>
    </location>
</feature>
<gene>
    <name evidence="2" type="ordered locus">RSc3428</name>
</gene>
<dbReference type="EnsemblBacteria" id="CAD16925">
    <property type="protein sequence ID" value="CAD16925"/>
    <property type="gene ID" value="RSc3428"/>
</dbReference>
<evidence type="ECO:0000256" key="1">
    <source>
        <dbReference type="SAM" id="SignalP"/>
    </source>
</evidence>
<dbReference type="eggNOG" id="ENOG5032A12">
    <property type="taxonomic scope" value="Bacteria"/>
</dbReference>
<evidence type="ECO:0000313" key="2">
    <source>
        <dbReference type="EMBL" id="CAD16925.1"/>
    </source>
</evidence>
<dbReference type="EMBL" id="AL646052">
    <property type="protein sequence ID" value="CAD16925.1"/>
    <property type="molecule type" value="Genomic_DNA"/>
</dbReference>
<feature type="chain" id="PRO_5004317125" description="Lipoprotein" evidence="1">
    <location>
        <begin position="36"/>
        <end position="192"/>
    </location>
</feature>
<dbReference type="PROSITE" id="PS51257">
    <property type="entry name" value="PROKAR_LIPOPROTEIN"/>
    <property type="match status" value="1"/>
</dbReference>
<sequence>MTRPFLQRICLRKTLPVLGLMAWIAGCGSAGRAYAQNPHMARPKMTLWQAIGALARQVPFSQAKLENTLGTRLSEASRNEYTIFLKNESPITLTEDGRIAQVDLRLGMKHGAPGFLVLNLDGGCISLDAVRAHYRDLRITDTPRGHSLDEVTSHSASLPWGELSFSFKERNPNCLSSVAFDPKKAGASNSAR</sequence>
<name>Q8XTW8_RALN1</name>
<keyword evidence="3" id="KW-1185">Reference proteome</keyword>